<dbReference type="InterPro" id="IPR043458">
    <property type="entry name" value="GPR158/179"/>
</dbReference>
<comment type="caution">
    <text evidence="21">The sequence shown here is derived from an EMBL/GenBank/DDBJ whole genome shotgun (WGS) entry which is preliminary data.</text>
</comment>
<feature type="compositionally biased region" description="Basic and acidic residues" evidence="18">
    <location>
        <begin position="169"/>
        <end position="182"/>
    </location>
</feature>
<evidence type="ECO:0000256" key="5">
    <source>
        <dbReference type="ARBA" id="ARBA00022729"/>
    </source>
</evidence>
<evidence type="ECO:0000256" key="10">
    <source>
        <dbReference type="ARBA" id="ARBA00023157"/>
    </source>
</evidence>
<evidence type="ECO:0000256" key="1">
    <source>
        <dbReference type="ARBA" id="ARBA00004487"/>
    </source>
</evidence>
<dbReference type="InterPro" id="IPR054714">
    <property type="entry name" value="GPR158_179_extracellular"/>
</dbReference>
<proteinExistence type="inferred from homology"/>
<feature type="transmembrane region" description="Helical" evidence="19">
    <location>
        <begin position="459"/>
        <end position="484"/>
    </location>
</feature>
<keyword evidence="8" id="KW-0297">G-protein coupled receptor</keyword>
<evidence type="ECO:0000256" key="18">
    <source>
        <dbReference type="SAM" id="MobiDB-lite"/>
    </source>
</evidence>
<evidence type="ECO:0000256" key="8">
    <source>
        <dbReference type="ARBA" id="ARBA00023040"/>
    </source>
</evidence>
<dbReference type="AlphaFoldDB" id="A0AAN8S948"/>
<evidence type="ECO:0000256" key="3">
    <source>
        <dbReference type="ARBA" id="ARBA00022475"/>
    </source>
</evidence>
<evidence type="ECO:0000256" key="4">
    <source>
        <dbReference type="ARBA" id="ARBA00022692"/>
    </source>
</evidence>
<evidence type="ECO:0000256" key="2">
    <source>
        <dbReference type="ARBA" id="ARBA00007242"/>
    </source>
</evidence>
<name>A0AAN8S948_POLSC</name>
<evidence type="ECO:0000259" key="20">
    <source>
        <dbReference type="PROSITE" id="PS50259"/>
    </source>
</evidence>
<gene>
    <name evidence="21" type="ORF">RUM43_002033</name>
</gene>
<keyword evidence="14" id="KW-0628">Postsynaptic cell membrane</keyword>
<dbReference type="GO" id="GO:0004930">
    <property type="term" value="F:G protein-coupled receptor activity"/>
    <property type="evidence" value="ECO:0007669"/>
    <property type="project" value="UniProtKB-KW"/>
</dbReference>
<evidence type="ECO:0000313" key="21">
    <source>
        <dbReference type="EMBL" id="KAK6628221.1"/>
    </source>
</evidence>
<dbReference type="Pfam" id="PF00003">
    <property type="entry name" value="7tm_3"/>
    <property type="match status" value="1"/>
</dbReference>
<feature type="transmembrane region" description="Helical" evidence="19">
    <location>
        <begin position="580"/>
        <end position="600"/>
    </location>
</feature>
<sequence length="779" mass="88236">MKDVSFQKILNESKIQFEFPFQAVATLRLKFSPSHLNKYNYTTVTLRDLETALSVIQDVATGNMGSLCVTDNYKTLYVEIQTTRFEGTRQKADMAALLLQDLGVGHHSGLLDAISKSLILSDRKVFASRILSLNVSSGHVITAVTWRRPSTPKGTNSVTLLEVNGPVRALEEDPKQGARPDQDYPWYEDSNTSSMRPPKFLASPANISYKGWWTFPYYSCTARRWLISYSVPVPPTGRHASNKLQRKLQTKKLSWERLVWKIKAQLGDQVEDQIDVAEEELLLHIDAIADLALSSRAKGFLSVDVDVSGLQINQCDQQPKYTVNSELEIEIFRGTHKCHNSTSECKSRLRSGWIRGGYQCVCRPGFYARKKEPFNGTLVEAAWQEKKESLSHIYDEAFICHKCAPGCHSCQDPSPCLAFYNWPFRITLLTVSLLCVVFTLALVCYVFRHRRLKVFKVASPIFLAITLSGCAIMYLEMAAIFPVLDRYSCLATKWSRHLGFCITYTALLMKTWRLASVCRVSLTYRVKSAHKVKLTDKQLLQWMFPILLVMLIYLGAWTLSDPPDAEEIKDSSGLRFKQCTFNWWDHSIAIGEVLFLAWGIKVCYNVRNAESFYNEAHLISYAIYNIAVVNIAMVAFHILIFPQAGPDIKYLLGFIRTQLSTSVTVALVFGPKVARVWRGLGDQWDNRARARGVTASFSLNGIGLAPEETADLYQENEELKEEIQKLAGQIEFMKIVHMETNNRHLKPKTGSYFHGVNAQATMMLPSPMGRPKNTLENPH</sequence>
<evidence type="ECO:0000256" key="17">
    <source>
        <dbReference type="SAM" id="Coils"/>
    </source>
</evidence>
<evidence type="ECO:0000256" key="16">
    <source>
        <dbReference type="ARBA" id="ARBA00034104"/>
    </source>
</evidence>
<dbReference type="PROSITE" id="PS50259">
    <property type="entry name" value="G_PROTEIN_RECEP_F3_4"/>
    <property type="match status" value="1"/>
</dbReference>
<keyword evidence="11" id="KW-0675">Receptor</keyword>
<evidence type="ECO:0000256" key="13">
    <source>
        <dbReference type="ARBA" id="ARBA00023224"/>
    </source>
</evidence>
<feature type="transmembrane region" description="Helical" evidence="19">
    <location>
        <begin position="496"/>
        <end position="518"/>
    </location>
</feature>
<feature type="coiled-coil region" evidence="17">
    <location>
        <begin position="709"/>
        <end position="736"/>
    </location>
</feature>
<dbReference type="CDD" id="cd15293">
    <property type="entry name" value="7tmC_GPR158-like"/>
    <property type="match status" value="1"/>
</dbReference>
<keyword evidence="5" id="KW-0732">Signal</keyword>
<evidence type="ECO:0000256" key="11">
    <source>
        <dbReference type="ARBA" id="ARBA00023170"/>
    </source>
</evidence>
<evidence type="ECO:0000256" key="19">
    <source>
        <dbReference type="SAM" id="Phobius"/>
    </source>
</evidence>
<dbReference type="PANTHER" id="PTHR32546">
    <property type="entry name" value="G-PROTEIN COUPLED RECEPTOR 158-RELATED"/>
    <property type="match status" value="1"/>
</dbReference>
<evidence type="ECO:0000256" key="14">
    <source>
        <dbReference type="ARBA" id="ARBA00023257"/>
    </source>
</evidence>
<organism evidence="21 22">
    <name type="scientific">Polyplax serrata</name>
    <name type="common">Common mouse louse</name>
    <dbReference type="NCBI Taxonomy" id="468196"/>
    <lineage>
        <taxon>Eukaryota</taxon>
        <taxon>Metazoa</taxon>
        <taxon>Ecdysozoa</taxon>
        <taxon>Arthropoda</taxon>
        <taxon>Hexapoda</taxon>
        <taxon>Insecta</taxon>
        <taxon>Pterygota</taxon>
        <taxon>Neoptera</taxon>
        <taxon>Paraneoptera</taxon>
        <taxon>Psocodea</taxon>
        <taxon>Troctomorpha</taxon>
        <taxon>Phthiraptera</taxon>
        <taxon>Anoplura</taxon>
        <taxon>Polyplacidae</taxon>
        <taxon>Polyplax</taxon>
    </lineage>
</organism>
<dbReference type="SUPFAM" id="SSF57184">
    <property type="entry name" value="Growth factor receptor domain"/>
    <property type="match status" value="1"/>
</dbReference>
<keyword evidence="12" id="KW-0325">Glycoprotein</keyword>
<evidence type="ECO:0000256" key="6">
    <source>
        <dbReference type="ARBA" id="ARBA00022989"/>
    </source>
</evidence>
<comment type="similarity">
    <text evidence="2">Belongs to the G-protein coupled receptor 3 family.</text>
</comment>
<keyword evidence="9 19" id="KW-0472">Membrane</keyword>
<keyword evidence="10" id="KW-1015">Disulfide bond</keyword>
<dbReference type="Pfam" id="PF22572">
    <property type="entry name" value="GPR158_179_EC"/>
    <property type="match status" value="1"/>
</dbReference>
<feature type="region of interest" description="Disordered" evidence="18">
    <location>
        <begin position="169"/>
        <end position="193"/>
    </location>
</feature>
<reference evidence="21 22" key="1">
    <citation type="submission" date="2023-10" db="EMBL/GenBank/DDBJ databases">
        <title>Genomes of two closely related lineages of the louse Polyplax serrata with different host specificities.</title>
        <authorList>
            <person name="Martinu J."/>
            <person name="Tarabai H."/>
            <person name="Stefka J."/>
            <person name="Hypsa V."/>
        </authorList>
    </citation>
    <scope>NUCLEOTIDE SEQUENCE [LARGE SCALE GENOMIC DNA]</scope>
    <source>
        <strain evidence="21">HR10_N</strain>
    </source>
</reference>
<feature type="domain" description="G-protein coupled receptors family 3 profile" evidence="20">
    <location>
        <begin position="424"/>
        <end position="673"/>
    </location>
</feature>
<dbReference type="InterPro" id="IPR009030">
    <property type="entry name" value="Growth_fac_rcpt_cys_sf"/>
</dbReference>
<keyword evidence="6 19" id="KW-1133">Transmembrane helix</keyword>
<accession>A0AAN8S948</accession>
<dbReference type="GO" id="GO:0045211">
    <property type="term" value="C:postsynaptic membrane"/>
    <property type="evidence" value="ECO:0007669"/>
    <property type="project" value="UniProtKB-SubCell"/>
</dbReference>
<keyword evidence="15" id="KW-0966">Cell projection</keyword>
<feature type="transmembrane region" description="Helical" evidence="19">
    <location>
        <begin position="539"/>
        <end position="560"/>
    </location>
</feature>
<feature type="transmembrane region" description="Helical" evidence="19">
    <location>
        <begin position="422"/>
        <end position="447"/>
    </location>
</feature>
<keyword evidence="17" id="KW-0175">Coiled coil</keyword>
<evidence type="ECO:0000256" key="7">
    <source>
        <dbReference type="ARBA" id="ARBA00023018"/>
    </source>
</evidence>
<keyword evidence="7" id="KW-0770">Synapse</keyword>
<dbReference type="InterPro" id="IPR017978">
    <property type="entry name" value="GPCR_3_C"/>
</dbReference>
<comment type="subcellular location">
    <subcellularLocation>
        <location evidence="1">Cell projection</location>
        <location evidence="1">Neuron projection</location>
    </subcellularLocation>
    <subcellularLocation>
        <location evidence="16">Postsynaptic cell membrane</location>
        <topology evidence="16">Multi-pass membrane protein</topology>
    </subcellularLocation>
</comment>
<evidence type="ECO:0000256" key="15">
    <source>
        <dbReference type="ARBA" id="ARBA00023273"/>
    </source>
</evidence>
<evidence type="ECO:0000256" key="12">
    <source>
        <dbReference type="ARBA" id="ARBA00023180"/>
    </source>
</evidence>
<feature type="transmembrane region" description="Helical" evidence="19">
    <location>
        <begin position="621"/>
        <end position="644"/>
    </location>
</feature>
<evidence type="ECO:0000256" key="9">
    <source>
        <dbReference type="ARBA" id="ARBA00023136"/>
    </source>
</evidence>
<keyword evidence="4 19" id="KW-0812">Transmembrane</keyword>
<evidence type="ECO:0000313" key="22">
    <source>
        <dbReference type="Proteomes" id="UP001372834"/>
    </source>
</evidence>
<dbReference type="EMBL" id="JAWJWE010000036">
    <property type="protein sequence ID" value="KAK6628221.1"/>
    <property type="molecule type" value="Genomic_DNA"/>
</dbReference>
<protein>
    <recommendedName>
        <fullName evidence="20">G-protein coupled receptors family 3 profile domain-containing protein</fullName>
    </recommendedName>
</protein>
<keyword evidence="13" id="KW-0807">Transducer</keyword>
<dbReference type="Proteomes" id="UP001372834">
    <property type="component" value="Unassembled WGS sequence"/>
</dbReference>
<keyword evidence="3" id="KW-1003">Cell membrane</keyword>
<dbReference type="GO" id="GO:0043005">
    <property type="term" value="C:neuron projection"/>
    <property type="evidence" value="ECO:0007669"/>
    <property type="project" value="UniProtKB-SubCell"/>
</dbReference>
<dbReference type="PANTHER" id="PTHR32546:SF16">
    <property type="entry name" value="G-PROTEIN COUPLED RECEPTOR CG31760-RELATED"/>
    <property type="match status" value="1"/>
</dbReference>